<dbReference type="EMBL" id="MT844067">
    <property type="protein sequence ID" value="QOD40000.1"/>
    <property type="molecule type" value="Genomic_DNA"/>
</dbReference>
<gene>
    <name evidence="2" type="primary">Maph37</name>
    <name evidence="2" type="ORF">H4Q86_037</name>
</gene>
<organism evidence="2 3">
    <name type="scientific">Matsumuraeses phaseoli granulovirus</name>
    <dbReference type="NCBI Taxonomy" id="2760664"/>
    <lineage>
        <taxon>Viruses</taxon>
        <taxon>Viruses incertae sedis</taxon>
        <taxon>Naldaviricetes</taxon>
        <taxon>Lefavirales</taxon>
        <taxon>Baculoviridae</taxon>
        <taxon>Betabaculovirus</taxon>
        <taxon>Betabaculovirus maphaseoli</taxon>
    </lineage>
</organism>
<name>A0AAE7SY47_9BBAC</name>
<dbReference type="RefSeq" id="YP_010800755.1">
    <property type="nucleotide sequence ID" value="NC_076905.1"/>
</dbReference>
<dbReference type="GeneID" id="80539401"/>
<evidence type="ECO:0000313" key="3">
    <source>
        <dbReference type="Proteomes" id="UP000829694"/>
    </source>
</evidence>
<dbReference type="KEGG" id="vg:80539401"/>
<reference evidence="2" key="1">
    <citation type="journal article" date="2020" name="Viruses">
        <title>Genome Analysis of a Novel Clade b Betabaculovirus Isolated from the Legume Pest Matsumuraeses phaseoli (Lepidoptera: Tortricidae).</title>
        <authorList>
            <person name="Shu R."/>
            <person name="Meng Q."/>
            <person name="Miao L."/>
            <person name="Liang H."/>
            <person name="Chen J."/>
            <person name="Xu Y."/>
            <person name="Cheng L."/>
            <person name="Jin W."/>
            <person name="Qin Q."/>
            <person name="Zhang H."/>
        </authorList>
    </citation>
    <scope>NUCLEOTIDE SEQUENCE</scope>
    <source>
        <strain evidence="2">IOZ01</strain>
    </source>
</reference>
<keyword evidence="3" id="KW-1185">Reference proteome</keyword>
<evidence type="ECO:0000256" key="1">
    <source>
        <dbReference type="SAM" id="Coils"/>
    </source>
</evidence>
<feature type="coiled-coil region" evidence="1">
    <location>
        <begin position="19"/>
        <end position="46"/>
    </location>
</feature>
<evidence type="ECO:0000313" key="2">
    <source>
        <dbReference type="EMBL" id="QOD40000.1"/>
    </source>
</evidence>
<protein>
    <submittedName>
        <fullName evidence="2">Maph37</fullName>
    </submittedName>
</protein>
<feature type="coiled-coil region" evidence="1">
    <location>
        <begin position="77"/>
        <end position="104"/>
    </location>
</feature>
<dbReference type="Proteomes" id="UP000829694">
    <property type="component" value="Segment"/>
</dbReference>
<proteinExistence type="predicted"/>
<sequence length="127" mass="15037">MASNAIYLEEQVCEMQKCLEIYRLAIDTLKRQNELLKQEMETKNNEWLEKQNNWCVVDKHNMKMVSTLSEMLKKSNVEQMKKSLDEHIKKNKSLKKKIKCLKNYIDTTNDAMHDIICDGDKLIDNIN</sequence>
<keyword evidence="1" id="KW-0175">Coiled coil</keyword>
<accession>A0AAE7SY47</accession>